<organism evidence="4 5">
    <name type="scientific">Bimuria novae-zelandiae CBS 107.79</name>
    <dbReference type="NCBI Taxonomy" id="1447943"/>
    <lineage>
        <taxon>Eukaryota</taxon>
        <taxon>Fungi</taxon>
        <taxon>Dikarya</taxon>
        <taxon>Ascomycota</taxon>
        <taxon>Pezizomycotina</taxon>
        <taxon>Dothideomycetes</taxon>
        <taxon>Pleosporomycetidae</taxon>
        <taxon>Pleosporales</taxon>
        <taxon>Massarineae</taxon>
        <taxon>Didymosphaeriaceae</taxon>
        <taxon>Bimuria</taxon>
    </lineage>
</organism>
<dbReference type="Pfam" id="PF25053">
    <property type="entry name" value="DUF7791"/>
    <property type="match status" value="1"/>
</dbReference>
<protein>
    <recommendedName>
        <fullName evidence="6">NACHT domain-containing protein</fullName>
    </recommendedName>
</protein>
<dbReference type="InterPro" id="IPR056884">
    <property type="entry name" value="NPHP3-like_N"/>
</dbReference>
<gene>
    <name evidence="4" type="ORF">BU23DRAFT_598819</name>
</gene>
<evidence type="ECO:0008006" key="6">
    <source>
        <dbReference type="Google" id="ProtNLM"/>
    </source>
</evidence>
<evidence type="ECO:0000259" key="3">
    <source>
        <dbReference type="Pfam" id="PF25053"/>
    </source>
</evidence>
<keyword evidence="1" id="KW-0677">Repeat</keyword>
<dbReference type="PANTHER" id="PTHR10039">
    <property type="entry name" value="AMELOGENIN"/>
    <property type="match status" value="1"/>
</dbReference>
<evidence type="ECO:0000259" key="2">
    <source>
        <dbReference type="Pfam" id="PF24883"/>
    </source>
</evidence>
<keyword evidence="5" id="KW-1185">Reference proteome</keyword>
<name>A0A6A5V979_9PLEO</name>
<dbReference type="InterPro" id="IPR027417">
    <property type="entry name" value="P-loop_NTPase"/>
</dbReference>
<evidence type="ECO:0000313" key="4">
    <source>
        <dbReference type="EMBL" id="KAF1973684.1"/>
    </source>
</evidence>
<dbReference type="Proteomes" id="UP000800036">
    <property type="component" value="Unassembled WGS sequence"/>
</dbReference>
<evidence type="ECO:0000313" key="5">
    <source>
        <dbReference type="Proteomes" id="UP000800036"/>
    </source>
</evidence>
<dbReference type="Pfam" id="PF24883">
    <property type="entry name" value="NPHP3_N"/>
    <property type="match status" value="1"/>
</dbReference>
<evidence type="ECO:0000256" key="1">
    <source>
        <dbReference type="ARBA" id="ARBA00022737"/>
    </source>
</evidence>
<feature type="domain" description="Nephrocystin 3-like N-terminal" evidence="2">
    <location>
        <begin position="261"/>
        <end position="430"/>
    </location>
</feature>
<reference evidence="4" key="1">
    <citation type="journal article" date="2020" name="Stud. Mycol.">
        <title>101 Dothideomycetes genomes: a test case for predicting lifestyles and emergence of pathogens.</title>
        <authorList>
            <person name="Haridas S."/>
            <person name="Albert R."/>
            <person name="Binder M."/>
            <person name="Bloem J."/>
            <person name="Labutti K."/>
            <person name="Salamov A."/>
            <person name="Andreopoulos B."/>
            <person name="Baker S."/>
            <person name="Barry K."/>
            <person name="Bills G."/>
            <person name="Bluhm B."/>
            <person name="Cannon C."/>
            <person name="Castanera R."/>
            <person name="Culley D."/>
            <person name="Daum C."/>
            <person name="Ezra D."/>
            <person name="Gonzalez J."/>
            <person name="Henrissat B."/>
            <person name="Kuo A."/>
            <person name="Liang C."/>
            <person name="Lipzen A."/>
            <person name="Lutzoni F."/>
            <person name="Magnuson J."/>
            <person name="Mondo S."/>
            <person name="Nolan M."/>
            <person name="Ohm R."/>
            <person name="Pangilinan J."/>
            <person name="Park H.-J."/>
            <person name="Ramirez L."/>
            <person name="Alfaro M."/>
            <person name="Sun H."/>
            <person name="Tritt A."/>
            <person name="Yoshinaga Y."/>
            <person name="Zwiers L.-H."/>
            <person name="Turgeon B."/>
            <person name="Goodwin S."/>
            <person name="Spatafora J."/>
            <person name="Crous P."/>
            <person name="Grigoriev I."/>
        </authorList>
    </citation>
    <scope>NUCLEOTIDE SEQUENCE</scope>
    <source>
        <strain evidence="4">CBS 107.79</strain>
    </source>
</reference>
<dbReference type="InterPro" id="IPR056693">
    <property type="entry name" value="DUF7791"/>
</dbReference>
<dbReference type="Gene3D" id="3.40.50.300">
    <property type="entry name" value="P-loop containing nucleotide triphosphate hydrolases"/>
    <property type="match status" value="1"/>
</dbReference>
<dbReference type="PANTHER" id="PTHR10039:SF5">
    <property type="entry name" value="NACHT DOMAIN-CONTAINING PROTEIN"/>
    <property type="match status" value="1"/>
</dbReference>
<proteinExistence type="predicted"/>
<dbReference type="AlphaFoldDB" id="A0A6A5V979"/>
<feature type="domain" description="DUF7791" evidence="3">
    <location>
        <begin position="546"/>
        <end position="673"/>
    </location>
</feature>
<accession>A0A6A5V979</accession>
<dbReference type="EMBL" id="ML976679">
    <property type="protein sequence ID" value="KAF1973684.1"/>
    <property type="molecule type" value="Genomic_DNA"/>
</dbReference>
<sequence length="955" mass="109580">MDPLSALSVAAAVVQFLDFSGTIVASTYKIYKSSSKKNEGNDTLTSITARLINLNSELERSASFSPTSKIDQEIITLCQQCKKTADILLDALRQLSAGSNVTLWDSFRMALRNVWSQGEIDALQSRLDAYRQQISMHILVGLRGQIQYLQRENDRRDDEINVSLQTTQDLAMKILGVVDTQKKFQTDIIRAINRSNSWTGQYQPKTLEPHKLDTRDLDDFNARLLHILQFHEIGMREGAIADPHASTLGWLFEPSSSTGSGPTFSDWLAEDVPFYWIAGKAGSGKSTLMKHLYESPLLADRLQRWAAGDELRILCFYFWNADADIQMSLEGLVRTLLFQALEKDNSYIPICFPNRYETRLMFPDEAVYQPAFTWNELEGALKAYLQEASKHRKLFLLIDGLDEFGGQPLGIIKFVNTLPARRVKVCVSSRPWVAFEDAFGSKPSLRLDDYTKPDIRSFVEVNFRANPGFVARERLDPDYAAQIIQNVSEKAEGVFLWVSLVVRSLMEGFSGGERLSDLQERLDELPSDLEQLFLKILNKLNPKQLQRSAQFFQMLRLARRQISSLEFSFADEDSAERIYKMDITPLSTREVEARVEILARRLNECCKGLIEIPKVRGKAKPDGKVSYLHRTVSDFWSKNENKKRLVDMQGNDFNPYVRLCLARIAMLKVMMKIDRDYFWDTLIYGVGYAKAAEARSKEPLPKLFVELARVADDLSARCDRNGEAYLATLMNSPAIRWDPDDRKISYTWPWMFTDFRPKANFLALAAIYGLKSYLDFLTTSLTPRMRTQVCSIALHYALLPGDRVAEKYYSVLNVAEGKTSYHKDDLIMMLLKNGADPNYVNPATNRTAWETLWDQYDYPRYTTANAFLDAGADPDALLHHKYRHWILDHNREGRQIFDLCKQVKRRNRGSLRANFVNLWSARPKSRSPAPNIDRHNRKEGDRSEFLYQLQQSYRT</sequence>
<dbReference type="OrthoDB" id="443402at2759"/>
<dbReference type="SUPFAM" id="SSF52540">
    <property type="entry name" value="P-loop containing nucleoside triphosphate hydrolases"/>
    <property type="match status" value="1"/>
</dbReference>